<dbReference type="Pfam" id="PF18986">
    <property type="entry name" value="DUF5719"/>
    <property type="match status" value="1"/>
</dbReference>
<gene>
    <name evidence="1" type="ORF">NCCP1664_23350</name>
</gene>
<dbReference type="EMBL" id="BKDJ01000013">
    <property type="protein sequence ID" value="GER23840.1"/>
    <property type="molecule type" value="Genomic_DNA"/>
</dbReference>
<evidence type="ECO:0000313" key="1">
    <source>
        <dbReference type="EMBL" id="GER23840.1"/>
    </source>
</evidence>
<sequence length="536" mass="53324">MSGRRRRGGRGRSGRLLAGGLAILLLGGTATGIGAAAFALDQPVQREVGVPLAAVPAGDFVAQCPATPRLPEGAAVPDTDPAFAASSRSARTAVRAVLLSDLAQRVPGASVALLNGRNLRTLSEVLPAAEAERTEAISEAGTSRREAVVESGMAETAAAVLAVQPLGGRQPVASMVRAYTADDGDLAGLAVSRCQSPSTDQWLLGASTTVGSTALLVLANPSRTAATVNLELHGTDGPIEAANTSGLVLAPGTSRSIVLAGLAAGEAALSVRVRSAGGPVTALIQQSVLRGLTPGGVDYIEPAAAQSQTQAVPGVAVQDPAATRRIAAQEGYSTAVPELRVVVPGTQAATLRVRALGPDGEAELPGGGRVTAAAGATTAVPLDRLPAGTYTLVVESDVAVVAGARLVRGTKKDASVDAAWASSAARIGSEHLVAVAQRADAALAFGSAGGSGTVELRPVDADGTIGAAQTLAVAEGTTALRRISELGGDTVAVLVSSSGAAVYGAQVLTRGNAGISAITIPPAVEGQRGVQVDIRY</sequence>
<keyword evidence="2" id="KW-1185">Reference proteome</keyword>
<protein>
    <submittedName>
        <fullName evidence="1">Uncharacterized protein</fullName>
    </submittedName>
</protein>
<organism evidence="1 2">
    <name type="scientific">Zafaria cholistanensis</name>
    <dbReference type="NCBI Taxonomy" id="1682741"/>
    <lineage>
        <taxon>Bacteria</taxon>
        <taxon>Bacillati</taxon>
        <taxon>Actinomycetota</taxon>
        <taxon>Actinomycetes</taxon>
        <taxon>Micrococcales</taxon>
        <taxon>Micrococcaceae</taxon>
        <taxon>Zafaria</taxon>
    </lineage>
</organism>
<name>A0A5A7NST3_9MICC</name>
<evidence type="ECO:0000313" key="2">
    <source>
        <dbReference type="Proteomes" id="UP000325307"/>
    </source>
</evidence>
<dbReference type="AlphaFoldDB" id="A0A5A7NST3"/>
<reference evidence="1 2" key="1">
    <citation type="submission" date="2019-09" db="EMBL/GenBank/DDBJ databases">
        <title>Arthrobacter zafarii sp. nov., a moderately thermotolerant and halotolerant actinobacterium isolated from Cholistan desert soil of Pakistan.</title>
        <authorList>
            <person name="Amin A."/>
            <person name="Ahmed I."/>
            <person name="Khalid N."/>
            <person name="Schumann P."/>
            <person name="Busse H.J."/>
            <person name="Khan I.U."/>
            <person name="Li S."/>
            <person name="Li W.J."/>
        </authorList>
    </citation>
    <scope>NUCLEOTIDE SEQUENCE [LARGE SCALE GENOMIC DNA]</scope>
    <source>
        <strain evidence="1 2">NCCP-1664</strain>
    </source>
</reference>
<dbReference type="Proteomes" id="UP000325307">
    <property type="component" value="Unassembled WGS sequence"/>
</dbReference>
<proteinExistence type="predicted"/>
<accession>A0A5A7NST3</accession>
<dbReference type="RefSeq" id="WP_149957451.1">
    <property type="nucleotide sequence ID" value="NZ_BKDJ01000013.1"/>
</dbReference>
<dbReference type="OrthoDB" id="3264966at2"/>
<comment type="caution">
    <text evidence="1">The sequence shown here is derived from an EMBL/GenBank/DDBJ whole genome shotgun (WGS) entry which is preliminary data.</text>
</comment>
<dbReference type="InterPro" id="IPR043777">
    <property type="entry name" value="DUF5719"/>
</dbReference>